<gene>
    <name evidence="1" type="primary">ST0849</name>
    <name evidence="1" type="ordered locus">STK_08490</name>
</gene>
<sequence>MGITKDISKNDIKNAIIELTKSGKSTFSKQELLEKLKRKRSNTEIDNIIEDLVKEGFIKKIKQGKNNKEIQFMFIGEKKVDENLGEKTEDIEGKSLDQIKALESAFDIVLSKYYERLIEDLKKIIFRDRIPTPEDLDRVYEFAKNSLGHASIKDLRIQLGLSLEEFMRYFREYILQNYELIPGGEEGFIKGGVMYGIIRRKR</sequence>
<evidence type="ECO:0000313" key="1">
    <source>
        <dbReference type="EMBL" id="BAB65862.1"/>
    </source>
</evidence>
<dbReference type="Proteomes" id="UP000001015">
    <property type="component" value="Chromosome"/>
</dbReference>
<proteinExistence type="predicted"/>
<dbReference type="AlphaFoldDB" id="Q973P9"/>
<reference evidence="2" key="1">
    <citation type="journal article" date="2001" name="DNA Res.">
        <title>Complete genome sequence of an aerobic thermoacidophilic Crenarchaeon, Sulfolobus tokodaii strain7.</title>
        <authorList>
            <person name="Kawarabayasi Y."/>
            <person name="Hino Y."/>
            <person name="Horikawa H."/>
            <person name="Jin-no K."/>
            <person name="Takahashi M."/>
            <person name="Sekine M."/>
            <person name="Baba S."/>
            <person name="Ankai A."/>
            <person name="Kosugi H."/>
            <person name="Hosoyama A."/>
            <person name="Fukui S."/>
            <person name="Nagai Y."/>
            <person name="Nishijima K."/>
            <person name="Otsuka R."/>
            <person name="Nakazawa H."/>
            <person name="Takamiya M."/>
            <person name="Kato Y."/>
            <person name="Yoshizawa T."/>
            <person name="Tanaka T."/>
            <person name="Kudoh Y."/>
            <person name="Yamazaki J."/>
            <person name="Kushida N."/>
            <person name="Oguchi A."/>
            <person name="Aoki K."/>
            <person name="Masuda S."/>
            <person name="Yanagii M."/>
            <person name="Nishimura M."/>
            <person name="Yamagishi A."/>
            <person name="Oshima T."/>
            <person name="Kikuchi H."/>
        </authorList>
    </citation>
    <scope>NUCLEOTIDE SEQUENCE [LARGE SCALE GENOMIC DNA]</scope>
    <source>
        <strain evidence="2">DSM 16993 / JCM 10545 / NBRC 100140 / 7</strain>
    </source>
</reference>
<dbReference type="KEGG" id="sto:STK_08490"/>
<dbReference type="GeneID" id="69122852"/>
<dbReference type="PATRIC" id="fig|273063.9.peg.957"/>
<dbReference type="STRING" id="273063.STK_08490"/>
<keyword evidence="2" id="KW-1185">Reference proteome</keyword>
<name>Q973P9_SULTO</name>
<organism evidence="1 2">
    <name type="scientific">Sulfurisphaera tokodaii (strain DSM 16993 / JCM 10545 / NBRC 100140 / 7)</name>
    <name type="common">Sulfolobus tokodaii</name>
    <dbReference type="NCBI Taxonomy" id="273063"/>
    <lineage>
        <taxon>Archaea</taxon>
        <taxon>Thermoproteota</taxon>
        <taxon>Thermoprotei</taxon>
        <taxon>Sulfolobales</taxon>
        <taxon>Sulfolobaceae</taxon>
        <taxon>Sulfurisphaera</taxon>
    </lineage>
</organism>
<evidence type="ECO:0000313" key="2">
    <source>
        <dbReference type="Proteomes" id="UP000001015"/>
    </source>
</evidence>
<protein>
    <submittedName>
        <fullName evidence="1">Uncharacterized protein</fullName>
    </submittedName>
</protein>
<dbReference type="RefSeq" id="WP_010978845.1">
    <property type="nucleotide sequence ID" value="NC_003106.2"/>
</dbReference>
<dbReference type="eggNOG" id="arCOG03737">
    <property type="taxonomic scope" value="Archaea"/>
</dbReference>
<dbReference type="EMBL" id="BA000023">
    <property type="protein sequence ID" value="BAB65862.1"/>
    <property type="molecule type" value="Genomic_DNA"/>
</dbReference>
<accession>Q973P9</accession>